<dbReference type="Gene3D" id="3.40.50.10890">
    <property type="match status" value="1"/>
</dbReference>
<dbReference type="InterPro" id="IPR022712">
    <property type="entry name" value="Beta_Casp"/>
</dbReference>
<dbReference type="InterPro" id="IPR036866">
    <property type="entry name" value="RibonucZ/Hydroxyglut_hydro"/>
</dbReference>
<comment type="caution">
    <text evidence="4">The sequence shown here is derived from an EMBL/GenBank/DDBJ whole genome shotgun (WGS) entry which is preliminary data.</text>
</comment>
<dbReference type="InterPro" id="IPR011108">
    <property type="entry name" value="RMMBL"/>
</dbReference>
<dbReference type="SMART" id="SM01027">
    <property type="entry name" value="Beta-Casp"/>
    <property type="match status" value="1"/>
</dbReference>
<evidence type="ECO:0000259" key="3">
    <source>
        <dbReference type="SMART" id="SM01027"/>
    </source>
</evidence>
<feature type="domain" description="Metallo-beta-lactamase" evidence="2">
    <location>
        <begin position="13"/>
        <end position="242"/>
    </location>
</feature>
<reference evidence="5" key="1">
    <citation type="journal article" date="2019" name="Int. J. Syst. Evol. Microbiol.">
        <title>The Global Catalogue of Microorganisms (GCM) 10K type strain sequencing project: providing services to taxonomists for standard genome sequencing and annotation.</title>
        <authorList>
            <consortium name="The Broad Institute Genomics Platform"/>
            <consortium name="The Broad Institute Genome Sequencing Center for Infectious Disease"/>
            <person name="Wu L."/>
            <person name="Ma J."/>
        </authorList>
    </citation>
    <scope>NUCLEOTIDE SEQUENCE [LARGE SCALE GENOMIC DNA]</scope>
    <source>
        <strain evidence="5">JCM 17805</strain>
    </source>
</reference>
<protein>
    <submittedName>
        <fullName evidence="4">MBL fold metallo-hydrolase</fullName>
    </submittedName>
</protein>
<gene>
    <name evidence="4" type="ORF">GCM10023116_41570</name>
</gene>
<accession>A0ABP8V6J6</accession>
<evidence type="ECO:0000259" key="2">
    <source>
        <dbReference type="SMART" id="SM00849"/>
    </source>
</evidence>
<sequence>MQLSFLGAAGTVTGSKYLVTFNGFRLLVDCGLYQGLKDYRRRNWQPLPIPAEDIDAVVLTHAHIDHSGYLPALVRQGYDGPVYCSQGTRDLCRVLLPDAGYLQEEDARFANKHGFSRHKPALPLYTEEDARRALKLFRPLSLDSINDIGNGLTLRLRPAGHILGACTLEVFNGRHLLAFSGDLGRADDPIMYPPDPMPRADYLVLESTYGDRLHTETDSLSTLEQIINKTAKRGGIVLMPAFAVGRAQLALHMISQLKRQNRIPRELPVYLNSPMAIKATELFYQHPEKHRLTREDCERIDAGTLYVRTMEESMALNRRTFPAIIISASGMASGGRVLHHLTTLAPNHRNSIVFMGFQAPGTRGEKMVNGAREVKIHGRQVTINADVHNLEGLSAHADYQGILDWLTAVHQPPRKVLITHGEPTASVSLAEHIHTRFGWSAEVPELGTTIEIPDPD</sequence>
<keyword evidence="1" id="KW-0378">Hydrolase</keyword>
<dbReference type="PANTHER" id="PTHR11203:SF37">
    <property type="entry name" value="INTEGRATOR COMPLEX SUBUNIT 11"/>
    <property type="match status" value="1"/>
</dbReference>
<dbReference type="Gene3D" id="3.60.15.10">
    <property type="entry name" value="Ribonuclease Z/Hydroxyacylglutathione hydrolase-like"/>
    <property type="match status" value="1"/>
</dbReference>
<dbReference type="InterPro" id="IPR050698">
    <property type="entry name" value="MBL"/>
</dbReference>
<proteinExistence type="predicted"/>
<dbReference type="InterPro" id="IPR001279">
    <property type="entry name" value="Metallo-B-lactamas"/>
</dbReference>
<dbReference type="SUPFAM" id="SSF56281">
    <property type="entry name" value="Metallo-hydrolase/oxidoreductase"/>
    <property type="match status" value="1"/>
</dbReference>
<name>A0ABP8V6J6_9GAMM</name>
<organism evidence="4 5">
    <name type="scientific">Kistimonas scapharcae</name>
    <dbReference type="NCBI Taxonomy" id="1036133"/>
    <lineage>
        <taxon>Bacteria</taxon>
        <taxon>Pseudomonadati</taxon>
        <taxon>Pseudomonadota</taxon>
        <taxon>Gammaproteobacteria</taxon>
        <taxon>Oceanospirillales</taxon>
        <taxon>Endozoicomonadaceae</taxon>
        <taxon>Kistimonas</taxon>
    </lineage>
</organism>
<keyword evidence="5" id="KW-1185">Reference proteome</keyword>
<dbReference type="Pfam" id="PF10996">
    <property type="entry name" value="Beta-Casp"/>
    <property type="match status" value="1"/>
</dbReference>
<dbReference type="CDD" id="cd16295">
    <property type="entry name" value="TTHA0252-CPSF-like_MBL-fold"/>
    <property type="match status" value="1"/>
</dbReference>
<evidence type="ECO:0000313" key="4">
    <source>
        <dbReference type="EMBL" id="GAA4651873.1"/>
    </source>
</evidence>
<dbReference type="PANTHER" id="PTHR11203">
    <property type="entry name" value="CLEAVAGE AND POLYADENYLATION SPECIFICITY FACTOR FAMILY MEMBER"/>
    <property type="match status" value="1"/>
</dbReference>
<dbReference type="Pfam" id="PF07521">
    <property type="entry name" value="RMMBL"/>
    <property type="match status" value="1"/>
</dbReference>
<feature type="domain" description="Beta-Casp" evidence="3">
    <location>
        <begin position="247"/>
        <end position="367"/>
    </location>
</feature>
<dbReference type="Pfam" id="PF00753">
    <property type="entry name" value="Lactamase_B"/>
    <property type="match status" value="1"/>
</dbReference>
<dbReference type="SMART" id="SM00849">
    <property type="entry name" value="Lactamase_B"/>
    <property type="match status" value="1"/>
</dbReference>
<dbReference type="RefSeq" id="WP_345198332.1">
    <property type="nucleotide sequence ID" value="NZ_BAABFL010000464.1"/>
</dbReference>
<dbReference type="EMBL" id="BAABFL010000464">
    <property type="protein sequence ID" value="GAA4651873.1"/>
    <property type="molecule type" value="Genomic_DNA"/>
</dbReference>
<evidence type="ECO:0000313" key="5">
    <source>
        <dbReference type="Proteomes" id="UP001500604"/>
    </source>
</evidence>
<dbReference type="Proteomes" id="UP001500604">
    <property type="component" value="Unassembled WGS sequence"/>
</dbReference>
<evidence type="ECO:0000256" key="1">
    <source>
        <dbReference type="ARBA" id="ARBA00022801"/>
    </source>
</evidence>